<dbReference type="EMBL" id="BCNO01000002">
    <property type="protein sequence ID" value="GAQ95381.1"/>
    <property type="molecule type" value="Genomic_DNA"/>
</dbReference>
<name>A0A0U9HYP6_9BACT</name>
<reference evidence="3" key="1">
    <citation type="submission" date="2016-01" db="EMBL/GenBank/DDBJ databases">
        <title>Draft genome sequence of Thermodesulfovibrio aggregans strain TGE-P1.</title>
        <authorList>
            <person name="Sekiguchi Y."/>
            <person name="Ohashi A."/>
            <person name="Matsuura N."/>
            <person name="Tourlousse M.D."/>
        </authorList>
    </citation>
    <scope>NUCLEOTIDE SEQUENCE [LARGE SCALE GENOMIC DNA]</scope>
    <source>
        <strain evidence="3">TGE-P1</strain>
    </source>
</reference>
<dbReference type="OrthoDB" id="5588367at2"/>
<dbReference type="Proteomes" id="UP000054976">
    <property type="component" value="Unassembled WGS sequence"/>
</dbReference>
<evidence type="ECO:0000313" key="3">
    <source>
        <dbReference type="Proteomes" id="UP000054976"/>
    </source>
</evidence>
<feature type="signal peptide" evidence="1">
    <location>
        <begin position="1"/>
        <end position="20"/>
    </location>
</feature>
<evidence type="ECO:0000256" key="1">
    <source>
        <dbReference type="SAM" id="SignalP"/>
    </source>
</evidence>
<accession>A0A0U9HYP6</accession>
<sequence length="171" mass="19195">MSKLLFSIFMIFIITSFAYAEYECETKTIETVVAVITKTRYCGDAQGFTLETVEKKDSFSRDYILKYNGKSVLRLVDSEYFIIDLKKAFTIKGDKVVLLELNTGGTACPALYTFVTVKSDGTAKKTEDFGTCSDLPEVSRQADTIVVKMPKYRGTGKETYIYKDGNLIKGK</sequence>
<comment type="caution">
    <text evidence="2">The sequence shown here is derived from an EMBL/GenBank/DDBJ whole genome shotgun (WGS) entry which is preliminary data.</text>
</comment>
<evidence type="ECO:0000313" key="2">
    <source>
        <dbReference type="EMBL" id="GAQ95381.1"/>
    </source>
</evidence>
<dbReference type="AlphaFoldDB" id="A0A0U9HYP6"/>
<gene>
    <name evidence="2" type="ORF">TAGGR_2271</name>
</gene>
<proteinExistence type="predicted"/>
<keyword evidence="3" id="KW-1185">Reference proteome</keyword>
<dbReference type="RefSeq" id="WP_059176817.1">
    <property type="nucleotide sequence ID" value="NZ_BCNO01000002.1"/>
</dbReference>
<organism evidence="2 3">
    <name type="scientific">Thermodesulfovibrio aggregans</name>
    <dbReference type="NCBI Taxonomy" id="86166"/>
    <lineage>
        <taxon>Bacteria</taxon>
        <taxon>Pseudomonadati</taxon>
        <taxon>Nitrospirota</taxon>
        <taxon>Thermodesulfovibrionia</taxon>
        <taxon>Thermodesulfovibrionales</taxon>
        <taxon>Thermodesulfovibrionaceae</taxon>
        <taxon>Thermodesulfovibrio</taxon>
    </lineage>
</organism>
<protein>
    <submittedName>
        <fullName evidence="2">Uncharacterized protein</fullName>
    </submittedName>
</protein>
<dbReference type="STRING" id="86166.TAGGR_2271"/>
<feature type="chain" id="PRO_5006865120" evidence="1">
    <location>
        <begin position="21"/>
        <end position="171"/>
    </location>
</feature>
<keyword evidence="1" id="KW-0732">Signal</keyword>